<feature type="transmembrane region" description="Helical" evidence="14">
    <location>
        <begin position="171"/>
        <end position="194"/>
    </location>
</feature>
<dbReference type="InterPro" id="IPR003594">
    <property type="entry name" value="HATPase_dom"/>
</dbReference>
<evidence type="ECO:0000256" key="3">
    <source>
        <dbReference type="ARBA" id="ARBA00012438"/>
    </source>
</evidence>
<dbReference type="InterPro" id="IPR004358">
    <property type="entry name" value="Sig_transdc_His_kin-like_C"/>
</dbReference>
<evidence type="ECO:0000256" key="12">
    <source>
        <dbReference type="ARBA" id="ARBA00023012"/>
    </source>
</evidence>
<dbReference type="NCBIfam" id="TIGR00229">
    <property type="entry name" value="sensory_box"/>
    <property type="match status" value="1"/>
</dbReference>
<dbReference type="CDD" id="cd00130">
    <property type="entry name" value="PAS"/>
    <property type="match status" value="1"/>
</dbReference>
<dbReference type="CDD" id="cd00075">
    <property type="entry name" value="HATPase"/>
    <property type="match status" value="1"/>
</dbReference>
<dbReference type="PROSITE" id="PS50112">
    <property type="entry name" value="PAS"/>
    <property type="match status" value="1"/>
</dbReference>
<organism evidence="18 19">
    <name type="scientific">Lacicoccus qingdaonensis</name>
    <dbReference type="NCBI Taxonomy" id="576118"/>
    <lineage>
        <taxon>Bacteria</taxon>
        <taxon>Bacillati</taxon>
        <taxon>Bacillota</taxon>
        <taxon>Bacilli</taxon>
        <taxon>Bacillales</taxon>
        <taxon>Salinicoccaceae</taxon>
        <taxon>Lacicoccus</taxon>
    </lineage>
</organism>
<dbReference type="Pfam" id="PF16736">
    <property type="entry name" value="sCache_like"/>
    <property type="match status" value="1"/>
</dbReference>
<dbReference type="Gene3D" id="3.30.565.10">
    <property type="entry name" value="Histidine kinase-like ATPase, C-terminal domain"/>
    <property type="match status" value="1"/>
</dbReference>
<proteinExistence type="predicted"/>
<dbReference type="CDD" id="cd06225">
    <property type="entry name" value="HAMP"/>
    <property type="match status" value="1"/>
</dbReference>
<dbReference type="Gene3D" id="3.30.450.20">
    <property type="entry name" value="PAS domain"/>
    <property type="match status" value="2"/>
</dbReference>
<sequence length="596" mass="67126">MTRLIDRLWFRISLAFSLLTLTLLIFLWFFVANVSENAFEEMTSEHLYENAELVAQLLEASDMESGTEDLQSRIELFREPVNMRFTVIDTEGVVLADSESDPATMDNHIDRPEVQDIMNRDQDIGESVRYSVTEDIDMMYVANPIYDDDGSLLGVIRTSLPLNSINDTMVVFWRGLAVFLGIILLITAITASILSRSITRPVTDIIKVTRRLGEKDYSSRVHTEVTGEIGELSQSVNELAMNLQNQMRALHENEQQLSTILSNMVSGVMLVNQEGQIIMINSAMERFLEQHNQHIVGQHYKDFDDNLNLGKYIAAIFEDNEKIHDEITSEGLSQNVFDAHFGPFYGNGWKQRGVIIVLHDITNLKRLEKMRSDFVANVSHELKTPVTSVKGFSETLLGGEVNDEATTRTFLEIIYNESERLDRLIRDLLHLSRIENKVTPLNLSSVDLISLIHSIEKTLSKSISEKSLTVTLPPSTDEVTIEGDSDRLNQILLNLVANSINYTGEGGSINISVEVTEFDVHIYIRDTGIGIPEESVPRVFERFYRVDKARSRNSGGTGLGLAIVKHLVDSHQGDIKLDSIEGEGTTFTVTFPIRQP</sequence>
<evidence type="ECO:0000256" key="9">
    <source>
        <dbReference type="ARBA" id="ARBA00022777"/>
    </source>
</evidence>
<dbReference type="SUPFAM" id="SSF103190">
    <property type="entry name" value="Sensory domain-like"/>
    <property type="match status" value="1"/>
</dbReference>
<evidence type="ECO:0000256" key="7">
    <source>
        <dbReference type="ARBA" id="ARBA00022692"/>
    </source>
</evidence>
<evidence type="ECO:0000256" key="2">
    <source>
        <dbReference type="ARBA" id="ARBA00004651"/>
    </source>
</evidence>
<keyword evidence="9 18" id="KW-0418">Kinase</keyword>
<evidence type="ECO:0000256" key="5">
    <source>
        <dbReference type="ARBA" id="ARBA00022553"/>
    </source>
</evidence>
<dbReference type="GO" id="GO:0005886">
    <property type="term" value="C:plasma membrane"/>
    <property type="evidence" value="ECO:0007669"/>
    <property type="project" value="UniProtKB-SubCell"/>
</dbReference>
<dbReference type="EC" id="2.7.13.3" evidence="3"/>
<accession>A0A1G9DNE4</accession>
<comment type="subcellular location">
    <subcellularLocation>
        <location evidence="2">Cell membrane</location>
        <topology evidence="2">Multi-pass membrane protein</topology>
    </subcellularLocation>
</comment>
<keyword evidence="13 14" id="KW-0472">Membrane</keyword>
<dbReference type="SUPFAM" id="SSF55785">
    <property type="entry name" value="PYP-like sensor domain (PAS domain)"/>
    <property type="match status" value="1"/>
</dbReference>
<keyword evidence="6" id="KW-0808">Transferase</keyword>
<dbReference type="GO" id="GO:0000155">
    <property type="term" value="F:phosphorelay sensor kinase activity"/>
    <property type="evidence" value="ECO:0007669"/>
    <property type="project" value="InterPro"/>
</dbReference>
<dbReference type="SUPFAM" id="SSF55874">
    <property type="entry name" value="ATPase domain of HSP90 chaperone/DNA topoisomerase II/histidine kinase"/>
    <property type="match status" value="1"/>
</dbReference>
<evidence type="ECO:0000256" key="11">
    <source>
        <dbReference type="ARBA" id="ARBA00022989"/>
    </source>
</evidence>
<feature type="transmembrane region" description="Helical" evidence="14">
    <location>
        <begin position="12"/>
        <end position="31"/>
    </location>
</feature>
<keyword evidence="8" id="KW-0547">Nucleotide-binding</keyword>
<protein>
    <recommendedName>
        <fullName evidence="3">histidine kinase</fullName>
        <ecNumber evidence="3">2.7.13.3</ecNumber>
    </recommendedName>
</protein>
<dbReference type="InterPro" id="IPR029151">
    <property type="entry name" value="Sensor-like_sf"/>
</dbReference>
<dbReference type="InterPro" id="IPR036890">
    <property type="entry name" value="HATPase_C_sf"/>
</dbReference>
<keyword evidence="5" id="KW-0597">Phosphoprotein</keyword>
<dbReference type="PROSITE" id="PS50885">
    <property type="entry name" value="HAMP"/>
    <property type="match status" value="1"/>
</dbReference>
<dbReference type="FunFam" id="1.10.287.130:FF:000008">
    <property type="entry name" value="Two-component sensor histidine kinase"/>
    <property type="match status" value="1"/>
</dbReference>
<dbReference type="SUPFAM" id="SSF158472">
    <property type="entry name" value="HAMP domain-like"/>
    <property type="match status" value="1"/>
</dbReference>
<dbReference type="Proteomes" id="UP000199008">
    <property type="component" value="Unassembled WGS sequence"/>
</dbReference>
<dbReference type="PANTHER" id="PTHR45453:SF1">
    <property type="entry name" value="PHOSPHATE REGULON SENSOR PROTEIN PHOR"/>
    <property type="match status" value="1"/>
</dbReference>
<dbReference type="PRINTS" id="PR00344">
    <property type="entry name" value="BCTRLSENSOR"/>
</dbReference>
<dbReference type="AlphaFoldDB" id="A0A1G9DNE4"/>
<dbReference type="SUPFAM" id="SSF47384">
    <property type="entry name" value="Homodimeric domain of signal transducing histidine kinase"/>
    <property type="match status" value="1"/>
</dbReference>
<dbReference type="InterPro" id="IPR031967">
    <property type="entry name" value="PhoR_single_Cache-like_dom"/>
</dbReference>
<keyword evidence="19" id="KW-1185">Reference proteome</keyword>
<evidence type="ECO:0000256" key="14">
    <source>
        <dbReference type="SAM" id="Phobius"/>
    </source>
</evidence>
<evidence type="ECO:0000259" key="17">
    <source>
        <dbReference type="PROSITE" id="PS50885"/>
    </source>
</evidence>
<dbReference type="Gene3D" id="6.10.340.10">
    <property type="match status" value="1"/>
</dbReference>
<dbReference type="InterPro" id="IPR000014">
    <property type="entry name" value="PAS"/>
</dbReference>
<evidence type="ECO:0000256" key="6">
    <source>
        <dbReference type="ARBA" id="ARBA00022679"/>
    </source>
</evidence>
<dbReference type="RefSeq" id="WP_245696618.1">
    <property type="nucleotide sequence ID" value="NZ_FNFY01000006.1"/>
</dbReference>
<feature type="domain" description="PAS" evidence="16">
    <location>
        <begin position="253"/>
        <end position="298"/>
    </location>
</feature>
<dbReference type="GO" id="GO:0004721">
    <property type="term" value="F:phosphoprotein phosphatase activity"/>
    <property type="evidence" value="ECO:0007669"/>
    <property type="project" value="TreeGrafter"/>
</dbReference>
<dbReference type="InterPro" id="IPR005467">
    <property type="entry name" value="His_kinase_dom"/>
</dbReference>
<dbReference type="Gene3D" id="1.10.287.130">
    <property type="match status" value="1"/>
</dbReference>
<name>A0A1G9DNE4_9BACL</name>
<dbReference type="SMART" id="SM00388">
    <property type="entry name" value="HisKA"/>
    <property type="match status" value="1"/>
</dbReference>
<keyword evidence="12" id="KW-0902">Two-component regulatory system</keyword>
<dbReference type="NCBIfam" id="NF046044">
    <property type="entry name" value="PnpS"/>
    <property type="match status" value="1"/>
</dbReference>
<evidence type="ECO:0000259" key="16">
    <source>
        <dbReference type="PROSITE" id="PS50112"/>
    </source>
</evidence>
<dbReference type="InterPro" id="IPR036097">
    <property type="entry name" value="HisK_dim/P_sf"/>
</dbReference>
<dbReference type="FunFam" id="3.30.565.10:FF:000006">
    <property type="entry name" value="Sensor histidine kinase WalK"/>
    <property type="match status" value="1"/>
</dbReference>
<keyword evidence="10" id="KW-0067">ATP-binding</keyword>
<evidence type="ECO:0000259" key="15">
    <source>
        <dbReference type="PROSITE" id="PS50109"/>
    </source>
</evidence>
<evidence type="ECO:0000313" key="18">
    <source>
        <dbReference type="EMBL" id="SDK65305.1"/>
    </source>
</evidence>
<dbReference type="GO" id="GO:0016036">
    <property type="term" value="P:cellular response to phosphate starvation"/>
    <property type="evidence" value="ECO:0007669"/>
    <property type="project" value="TreeGrafter"/>
</dbReference>
<dbReference type="CDD" id="cd00082">
    <property type="entry name" value="HisKA"/>
    <property type="match status" value="1"/>
</dbReference>
<evidence type="ECO:0000313" key="19">
    <source>
        <dbReference type="Proteomes" id="UP000199008"/>
    </source>
</evidence>
<dbReference type="SMART" id="SM00304">
    <property type="entry name" value="HAMP"/>
    <property type="match status" value="1"/>
</dbReference>
<dbReference type="InterPro" id="IPR050351">
    <property type="entry name" value="BphY/WalK/GraS-like"/>
</dbReference>
<dbReference type="InterPro" id="IPR003661">
    <property type="entry name" value="HisK_dim/P_dom"/>
</dbReference>
<dbReference type="PANTHER" id="PTHR45453">
    <property type="entry name" value="PHOSPHATE REGULON SENSOR PROTEIN PHOR"/>
    <property type="match status" value="1"/>
</dbReference>
<dbReference type="Pfam" id="PF00672">
    <property type="entry name" value="HAMP"/>
    <property type="match status" value="1"/>
</dbReference>
<dbReference type="GO" id="GO:0005524">
    <property type="term" value="F:ATP binding"/>
    <property type="evidence" value="ECO:0007669"/>
    <property type="project" value="UniProtKB-KW"/>
</dbReference>
<dbReference type="EMBL" id="FNFY01000006">
    <property type="protein sequence ID" value="SDK65305.1"/>
    <property type="molecule type" value="Genomic_DNA"/>
</dbReference>
<dbReference type="Pfam" id="PF00512">
    <property type="entry name" value="HisKA"/>
    <property type="match status" value="1"/>
</dbReference>
<keyword evidence="7 14" id="KW-0812">Transmembrane</keyword>
<evidence type="ECO:0000256" key="10">
    <source>
        <dbReference type="ARBA" id="ARBA00022840"/>
    </source>
</evidence>
<evidence type="ECO:0000256" key="8">
    <source>
        <dbReference type="ARBA" id="ARBA00022741"/>
    </source>
</evidence>
<feature type="domain" description="Histidine kinase" evidence="15">
    <location>
        <begin position="377"/>
        <end position="595"/>
    </location>
</feature>
<evidence type="ECO:0000256" key="13">
    <source>
        <dbReference type="ARBA" id="ARBA00023136"/>
    </source>
</evidence>
<dbReference type="InterPro" id="IPR003660">
    <property type="entry name" value="HAMP_dom"/>
</dbReference>
<comment type="catalytic activity">
    <reaction evidence="1">
        <text>ATP + protein L-histidine = ADP + protein N-phospho-L-histidine.</text>
        <dbReference type="EC" id="2.7.13.3"/>
    </reaction>
</comment>
<gene>
    <name evidence="18" type="ORF">SAMN05216216_10674</name>
</gene>
<dbReference type="STRING" id="576118.SAMN05216216_10674"/>
<feature type="domain" description="HAMP" evidence="17">
    <location>
        <begin position="196"/>
        <end position="248"/>
    </location>
</feature>
<dbReference type="SMART" id="SM00387">
    <property type="entry name" value="HATPase_c"/>
    <property type="match status" value="1"/>
</dbReference>
<reference evidence="19" key="1">
    <citation type="submission" date="2016-10" db="EMBL/GenBank/DDBJ databases">
        <authorList>
            <person name="Varghese N."/>
            <person name="Submissions S."/>
        </authorList>
    </citation>
    <scope>NUCLEOTIDE SEQUENCE [LARGE SCALE GENOMIC DNA]</scope>
    <source>
        <strain evidence="19">CGMCC 1.8895</strain>
    </source>
</reference>
<dbReference type="PROSITE" id="PS50109">
    <property type="entry name" value="HIS_KIN"/>
    <property type="match status" value="1"/>
</dbReference>
<dbReference type="SMART" id="SM00091">
    <property type="entry name" value="PAS"/>
    <property type="match status" value="1"/>
</dbReference>
<keyword evidence="4" id="KW-1003">Cell membrane</keyword>
<evidence type="ECO:0000256" key="4">
    <source>
        <dbReference type="ARBA" id="ARBA00022475"/>
    </source>
</evidence>
<dbReference type="InterPro" id="IPR035965">
    <property type="entry name" value="PAS-like_dom_sf"/>
</dbReference>
<keyword evidence="11 14" id="KW-1133">Transmembrane helix</keyword>
<dbReference type="Pfam" id="PF02518">
    <property type="entry name" value="HATPase_c"/>
    <property type="match status" value="1"/>
</dbReference>
<evidence type="ECO:0000256" key="1">
    <source>
        <dbReference type="ARBA" id="ARBA00000085"/>
    </source>
</evidence>